<comment type="caution">
    <text evidence="2">The sequence shown here is derived from an EMBL/GenBank/DDBJ whole genome shotgun (WGS) entry which is preliminary data.</text>
</comment>
<dbReference type="Proteomes" id="UP000567067">
    <property type="component" value="Unassembled WGS sequence"/>
</dbReference>
<keyword evidence="3" id="KW-1185">Reference proteome</keyword>
<reference evidence="2 3" key="1">
    <citation type="submission" date="2020-08" db="EMBL/GenBank/DDBJ databases">
        <title>Genomic Encyclopedia of Type Strains, Phase III (KMG-III): the genomes of soil and plant-associated and newly described type strains.</title>
        <authorList>
            <person name="Whitman W."/>
        </authorList>
    </citation>
    <scope>NUCLEOTIDE SEQUENCE [LARGE SCALE GENOMIC DNA]</scope>
    <source>
        <strain evidence="2 3">CECT 8693</strain>
    </source>
</reference>
<feature type="domain" description="RES" evidence="1">
    <location>
        <begin position="192"/>
        <end position="350"/>
    </location>
</feature>
<dbReference type="Pfam" id="PF08808">
    <property type="entry name" value="RES"/>
    <property type="match status" value="1"/>
</dbReference>
<proteinExistence type="predicted"/>
<evidence type="ECO:0000313" key="3">
    <source>
        <dbReference type="Proteomes" id="UP000567067"/>
    </source>
</evidence>
<dbReference type="InterPro" id="IPR014914">
    <property type="entry name" value="RES_dom"/>
</dbReference>
<dbReference type="SMART" id="SM00953">
    <property type="entry name" value="RES"/>
    <property type="match status" value="1"/>
</dbReference>
<dbReference type="RefSeq" id="WP_182533924.1">
    <property type="nucleotide sequence ID" value="NZ_JACJIP010000001.1"/>
</dbReference>
<protein>
    <recommendedName>
        <fullName evidence="1">RES domain-containing protein</fullName>
    </recommendedName>
</protein>
<evidence type="ECO:0000259" key="1">
    <source>
        <dbReference type="SMART" id="SM00953"/>
    </source>
</evidence>
<sequence>MKFCSHCIVDEELRLIIEGLRQIESLCPICETRNAFIYDTNVNSELIGNFETLLEIYTPGSMLPPDFPAEEKNLLVTELSDRWHIFNAKLNSTDVYRIIKALCAEKYESMPNLFDSPVGIAELNDEEFFRGHSLLRSDSWNDFVKSVKSNNRFHTNHINLPILERYCSFIRRAYKKGTVFFRSRLSSEEGFPLEDMDAPPSEKATAGRANSAGIRCLYLASDPKTTIHEIRAGAFDYVAVGRFELKEDIVVVDLKAIDHISPFIEGLDPKAHAINREHLKRINVEIGRALRRSDSVLDYIPTQYIADFIKSILYDGKPEYAGIEYNSTLNLCGQNLAIFYPELFVCTDVEVYHIEELNYKYE</sequence>
<dbReference type="EMBL" id="JACJIP010000001">
    <property type="protein sequence ID" value="MBA9083779.1"/>
    <property type="molecule type" value="Genomic_DNA"/>
</dbReference>
<gene>
    <name evidence="2" type="ORF">FHR92_000222</name>
</gene>
<evidence type="ECO:0000313" key="2">
    <source>
        <dbReference type="EMBL" id="MBA9083779.1"/>
    </source>
</evidence>
<dbReference type="AlphaFoldDB" id="A0A7W3XPS7"/>
<name>A0A7W3XPS7_9BACL</name>
<accession>A0A7W3XPS7</accession>
<organism evidence="2 3">
    <name type="scientific">Fontibacillus solani</name>
    <dbReference type="NCBI Taxonomy" id="1572857"/>
    <lineage>
        <taxon>Bacteria</taxon>
        <taxon>Bacillati</taxon>
        <taxon>Bacillota</taxon>
        <taxon>Bacilli</taxon>
        <taxon>Bacillales</taxon>
        <taxon>Paenibacillaceae</taxon>
        <taxon>Fontibacillus</taxon>
    </lineage>
</organism>